<evidence type="ECO:0000313" key="3">
    <source>
        <dbReference type="Proteomes" id="UP000447833"/>
    </source>
</evidence>
<feature type="transmembrane region" description="Helical" evidence="1">
    <location>
        <begin position="20"/>
        <end position="37"/>
    </location>
</feature>
<dbReference type="Proteomes" id="UP000447833">
    <property type="component" value="Unassembled WGS sequence"/>
</dbReference>
<protein>
    <recommendedName>
        <fullName evidence="4">Bacterial Pleckstrin homology domain-containing protein</fullName>
    </recommendedName>
</protein>
<dbReference type="Pfam" id="PF19638">
    <property type="entry name" value="DUF6141"/>
    <property type="match status" value="1"/>
</dbReference>
<comment type="caution">
    <text evidence="2">The sequence shown here is derived from an EMBL/GenBank/DDBJ whole genome shotgun (WGS) entry which is preliminary data.</text>
</comment>
<proteinExistence type="predicted"/>
<name>A0A845F0W5_9BACL</name>
<dbReference type="InterPro" id="IPR046139">
    <property type="entry name" value="DUF6141"/>
</dbReference>
<gene>
    <name evidence="2" type="ORF">GLW07_13590</name>
</gene>
<evidence type="ECO:0000313" key="2">
    <source>
        <dbReference type="EMBL" id="MYL64384.1"/>
    </source>
</evidence>
<evidence type="ECO:0000256" key="1">
    <source>
        <dbReference type="SAM" id="Phobius"/>
    </source>
</evidence>
<feature type="transmembrane region" description="Helical" evidence="1">
    <location>
        <begin position="57"/>
        <end position="75"/>
    </location>
</feature>
<dbReference type="AlphaFoldDB" id="A0A845F0W5"/>
<accession>A0A845F0W5</accession>
<reference evidence="2 3" key="1">
    <citation type="submission" date="2019-11" db="EMBL/GenBank/DDBJ databases">
        <title>Genome sequences of 17 halophilic strains isolated from different environments.</title>
        <authorList>
            <person name="Furrow R.E."/>
        </authorList>
    </citation>
    <scope>NUCLEOTIDE SEQUENCE [LARGE SCALE GENOMIC DNA]</scope>
    <source>
        <strain evidence="2 3">22506_14_FS</strain>
    </source>
</reference>
<keyword evidence="1" id="KW-0472">Membrane</keyword>
<evidence type="ECO:0008006" key="4">
    <source>
        <dbReference type="Google" id="ProtNLM"/>
    </source>
</evidence>
<sequence length="174" mass="20328">MKSNQQTLHYKEVQRPNQIWVWAIILGIAILMWIGFFRQVVMGIPFGSNPGSDMQITIFWLLFGIAFPIVMLGWLRLITEVRDDGVYVRFVPFHLTTRVFLFKNMTSYESLEYRPLRRFGGWGIRWNFSGEKAYSISGKQGVLIQVNGEKILIGSREPERLVEVIDQVSRERNK</sequence>
<dbReference type="EMBL" id="WMEY01000004">
    <property type="protein sequence ID" value="MYL64384.1"/>
    <property type="molecule type" value="Genomic_DNA"/>
</dbReference>
<keyword evidence="1" id="KW-1133">Transmembrane helix</keyword>
<keyword evidence="1" id="KW-0812">Transmembrane</keyword>
<organism evidence="2 3">
    <name type="scientific">Guptibacillus hwajinpoensis</name>
    <dbReference type="NCBI Taxonomy" id="208199"/>
    <lineage>
        <taxon>Bacteria</taxon>
        <taxon>Bacillati</taxon>
        <taxon>Bacillota</taxon>
        <taxon>Bacilli</taxon>
        <taxon>Bacillales</taxon>
        <taxon>Guptibacillaceae</taxon>
        <taxon>Guptibacillus</taxon>
    </lineage>
</organism>
<dbReference type="RefSeq" id="WP_160919839.1">
    <property type="nucleotide sequence ID" value="NZ_WMEY01000004.1"/>
</dbReference>